<sequence length="558" mass="62335">MGDWGYRYNKILKFFAQSTTTRQLHLALGSAVSSVMESFGFCDTSKNARKKRSSSSRRPRSDSQPFVDCHDNLDNVSSDENNGHGHWKKELNLNQCSTRASSTNLVAADSRINRRMGGRYGSFPFGQSDVASDAPGTENKVKKVKLKVGGVTRTIHANSTDAGASMGEFSSTKSSNSSLTSRPRPKLILQDTSDDDRSSPDKGSGLRGVQLKGYSSSGFSVMNPNSLRGKKIEESVSTMHDKFEPVRKSKRVPKKRSLDGAFDDENDDDEELRYLEKLKFSKRAAENNAEYESDDEVGSRKRHKISKVLNRNFAGRPSIDAKKSRSVRTFKDTDYVEEEQLVSDGEPETTKKKQRKELVDDLGDGKREMAITTRQRALESVKHISSNSGASVIEFPNGLPPAPRKQKEKLSEVELQLKKAEVAQRRRMQVEKAARESEAEAIRKILGQDSSRKKREDKMKQRQEELAQERATNAMTLASNTVRWSIGPTGSVVTFPNEMGLPSIFEPKACSYPPPREKCAGPSCTNAYKYRDSKSKLPLCSLQCYRAVHEKMQPMTAC</sequence>
<organism evidence="1 2">
    <name type="scientific">Vaccinium darrowii</name>
    <dbReference type="NCBI Taxonomy" id="229202"/>
    <lineage>
        <taxon>Eukaryota</taxon>
        <taxon>Viridiplantae</taxon>
        <taxon>Streptophyta</taxon>
        <taxon>Embryophyta</taxon>
        <taxon>Tracheophyta</taxon>
        <taxon>Spermatophyta</taxon>
        <taxon>Magnoliopsida</taxon>
        <taxon>eudicotyledons</taxon>
        <taxon>Gunneridae</taxon>
        <taxon>Pentapetalae</taxon>
        <taxon>asterids</taxon>
        <taxon>Ericales</taxon>
        <taxon>Ericaceae</taxon>
        <taxon>Vaccinioideae</taxon>
        <taxon>Vaccinieae</taxon>
        <taxon>Vaccinium</taxon>
    </lineage>
</organism>
<keyword evidence="2" id="KW-1185">Reference proteome</keyword>
<protein>
    <submittedName>
        <fullName evidence="1">Uncharacterized protein</fullName>
    </submittedName>
</protein>
<evidence type="ECO:0000313" key="2">
    <source>
        <dbReference type="Proteomes" id="UP000828048"/>
    </source>
</evidence>
<proteinExistence type="predicted"/>
<gene>
    <name evidence="1" type="ORF">Vadar_005016</name>
</gene>
<comment type="caution">
    <text evidence="1">The sequence shown here is derived from an EMBL/GenBank/DDBJ whole genome shotgun (WGS) entry which is preliminary data.</text>
</comment>
<dbReference type="Proteomes" id="UP000828048">
    <property type="component" value="Chromosome 2"/>
</dbReference>
<dbReference type="EMBL" id="CM037152">
    <property type="protein sequence ID" value="KAH7833308.1"/>
    <property type="molecule type" value="Genomic_DNA"/>
</dbReference>
<evidence type="ECO:0000313" key="1">
    <source>
        <dbReference type="EMBL" id="KAH7833308.1"/>
    </source>
</evidence>
<name>A0ACB7WY70_9ERIC</name>
<reference evidence="1 2" key="1">
    <citation type="journal article" date="2021" name="Hortic Res">
        <title>High-quality reference genome and annotation aids understanding of berry development for evergreen blueberry (Vaccinium darrowii).</title>
        <authorList>
            <person name="Yu J."/>
            <person name="Hulse-Kemp A.M."/>
            <person name="Babiker E."/>
            <person name="Staton M."/>
        </authorList>
    </citation>
    <scope>NUCLEOTIDE SEQUENCE [LARGE SCALE GENOMIC DNA]</scope>
    <source>
        <strain evidence="2">cv. NJ 8807/NJ 8810</strain>
        <tissue evidence="1">Young leaf</tissue>
    </source>
</reference>
<accession>A0ACB7WY70</accession>